<evidence type="ECO:0000313" key="2">
    <source>
        <dbReference type="EMBL" id="MCQ5120896.1"/>
    </source>
</evidence>
<protein>
    <recommendedName>
        <fullName evidence="4">Major capsid protein</fullName>
    </recommendedName>
</protein>
<evidence type="ECO:0008006" key="4">
    <source>
        <dbReference type="Google" id="ProtNLM"/>
    </source>
</evidence>
<gene>
    <name evidence="2" type="ORF">NE663_01315</name>
</gene>
<dbReference type="InterPro" id="IPR016184">
    <property type="entry name" value="Capsid/spike_ssDNA_virus"/>
</dbReference>
<comment type="caution">
    <text evidence="2">The sequence shown here is derived from an EMBL/GenBank/DDBJ whole genome shotgun (WGS) entry which is preliminary data.</text>
</comment>
<name>A0ABT1SI49_9FIRM</name>
<evidence type="ECO:0000313" key="3">
    <source>
        <dbReference type="Proteomes" id="UP001524435"/>
    </source>
</evidence>
<dbReference type="SUPFAM" id="SSF88645">
    <property type="entry name" value="ssDNA viruses"/>
    <property type="match status" value="1"/>
</dbReference>
<dbReference type="EMBL" id="JANGCH010000002">
    <property type="protein sequence ID" value="MCQ5120896.1"/>
    <property type="molecule type" value="Genomic_DNA"/>
</dbReference>
<keyword evidence="3" id="KW-1185">Reference proteome</keyword>
<comment type="similarity">
    <text evidence="1">Belongs to the microviridae F protein family.</text>
</comment>
<reference evidence="2 3" key="1">
    <citation type="submission" date="2022-06" db="EMBL/GenBank/DDBJ databases">
        <title>Isolation of gut microbiota from human fecal samples.</title>
        <authorList>
            <person name="Pamer E.G."/>
            <person name="Barat B."/>
            <person name="Waligurski E."/>
            <person name="Medina S."/>
            <person name="Paddock L."/>
            <person name="Mostad J."/>
        </authorList>
    </citation>
    <scope>NUCLEOTIDE SEQUENCE [LARGE SCALE GENOMIC DNA]</scope>
    <source>
        <strain evidence="2 3">DFI.6.1</strain>
    </source>
</reference>
<dbReference type="RefSeq" id="WP_256197297.1">
    <property type="nucleotide sequence ID" value="NZ_JANGCH010000002.1"/>
</dbReference>
<sequence length="560" mass="64085">MSSLIDSNSKFAINPTQIGNIVRSKFDMSHTHKTSFNVGELIPFDVQEVLPGDTFDVETNVLCRMQTLLTPVMDDLYLDMYYFFVPNRLVWDHWKEFCGENSQSAWIPETTYSIPVVEIWWEQEKTYEGTVLDYMGIPCQTITGADRVLYVNALPFRAYGLIYNEWFRDQNLQDPALIPTDDLNAVSKLTGRGYINYPFLVNKYHDYFTSALPAPQKGPDVTIPMVSDANFPVFTRSERIDPTLNEFPIEFYDSKTSSPGSVTDGQYVLSTNMVSHYGYMRAGSEASASTPVSFMYPTNLWSNIQGLPVATINQLRLAFATQKLYERDARGGTRYTEILRSHFGVVSPDARLQRPELLSYNHVPINVTQIVQNSETGTTPQGTTTAMSVTANSDGSFKKSFTEHGYILGLCCARYKHSYQQGMHRMWSRRTRFDFYWPVFAHIGEQPILNQEIYAQALSADKEVFGYQEAWAEYRYCPDRTSSEMRSTHRTPLDMWHFGDDYDTLPTLSADWITEDKTNVDRCLAVQSTAANQLFMDVYIKTYATRPMPMYSIPGLIDHM</sequence>
<evidence type="ECO:0000256" key="1">
    <source>
        <dbReference type="ARBA" id="ARBA00009963"/>
    </source>
</evidence>
<dbReference type="InterPro" id="IPR003514">
    <property type="entry name" value="Microviridae_protein_F"/>
</dbReference>
<dbReference type="Proteomes" id="UP001524435">
    <property type="component" value="Unassembled WGS sequence"/>
</dbReference>
<accession>A0ABT1SI49</accession>
<dbReference type="InterPro" id="IPR037002">
    <property type="entry name" value="Microviridae_protein_F_sf"/>
</dbReference>
<dbReference type="Pfam" id="PF02305">
    <property type="entry name" value="Phage_F"/>
    <property type="match status" value="1"/>
</dbReference>
<organism evidence="2 3">
    <name type="scientific">Massilicoli timonensis</name>
    <dbReference type="NCBI Taxonomy" id="2015901"/>
    <lineage>
        <taxon>Bacteria</taxon>
        <taxon>Bacillati</taxon>
        <taxon>Bacillota</taxon>
        <taxon>Erysipelotrichia</taxon>
        <taxon>Erysipelotrichales</taxon>
        <taxon>Erysipelotrichaceae</taxon>
        <taxon>Massilicoli</taxon>
    </lineage>
</organism>
<dbReference type="Gene3D" id="2.60.169.10">
    <property type="entry name" value="Microviridae F protein"/>
    <property type="match status" value="2"/>
</dbReference>
<proteinExistence type="inferred from homology"/>